<evidence type="ECO:0000256" key="2">
    <source>
        <dbReference type="ARBA" id="ARBA00022643"/>
    </source>
</evidence>
<dbReference type="InterPro" id="IPR003680">
    <property type="entry name" value="Flavodoxin_fold"/>
</dbReference>
<sequence length="234" mass="26498">MKVLVLNGSPKGEKSNTLNITKAFLDGFSADTEVEYITVKKETIKPCMGCFSCWSRTPGECVIKDDMQKIYEKINSADIIIESFPLYFFGMPSQMKALTDRCLPYMLPYSGNVAEDKEASFHELRDEAMHEKRLLVITTCGYVSAEPMYPALTKQLDLICGNGNYTMIKCPEGELFIAEKAERQRKAYLDSITEAGREFCENRCLCDETMKKISKPILSPKGFEAITKAHWKMS</sequence>
<dbReference type="Pfam" id="PF02525">
    <property type="entry name" value="Flavodoxin_2"/>
    <property type="match status" value="1"/>
</dbReference>
<dbReference type="RefSeq" id="WP_101029399.1">
    <property type="nucleotide sequence ID" value="NZ_CABMMZ010000069.1"/>
</dbReference>
<dbReference type="InterPro" id="IPR051796">
    <property type="entry name" value="ISF_SsuE-like"/>
</dbReference>
<feature type="domain" description="Flavodoxin-like fold" evidence="3">
    <location>
        <begin position="1"/>
        <end position="143"/>
    </location>
</feature>
<dbReference type="AlphaFoldDB" id="A0A2N0UL19"/>
<dbReference type="EMBL" id="NNSR01000069">
    <property type="protein sequence ID" value="PKD27683.1"/>
    <property type="molecule type" value="Genomic_DNA"/>
</dbReference>
<dbReference type="PANTHER" id="PTHR43278:SF2">
    <property type="entry name" value="IRON-SULFUR FLAVOPROTEIN"/>
    <property type="match status" value="1"/>
</dbReference>
<comment type="caution">
    <text evidence="4">The sequence shown here is derived from an EMBL/GenBank/DDBJ whole genome shotgun (WGS) entry which is preliminary data.</text>
</comment>
<evidence type="ECO:0000313" key="5">
    <source>
        <dbReference type="Proteomes" id="UP000233425"/>
    </source>
</evidence>
<evidence type="ECO:0000259" key="3">
    <source>
        <dbReference type="Pfam" id="PF02525"/>
    </source>
</evidence>
<keyword evidence="2" id="KW-0288">FMN</keyword>
<dbReference type="InterPro" id="IPR029039">
    <property type="entry name" value="Flavoprotein-like_sf"/>
</dbReference>
<dbReference type="Gene3D" id="3.40.50.360">
    <property type="match status" value="1"/>
</dbReference>
<evidence type="ECO:0000256" key="1">
    <source>
        <dbReference type="ARBA" id="ARBA00022630"/>
    </source>
</evidence>
<dbReference type="PANTHER" id="PTHR43278">
    <property type="entry name" value="NAD(P)H-DEPENDENT FMN-CONTAINING OXIDOREDUCTASE YWQN-RELATED"/>
    <property type="match status" value="1"/>
</dbReference>
<dbReference type="Proteomes" id="UP000233425">
    <property type="component" value="Unassembled WGS sequence"/>
</dbReference>
<gene>
    <name evidence="4" type="ORF">RBATCC27255_01447</name>
</gene>
<reference evidence="4" key="1">
    <citation type="journal article" date="2018" name="Environ. Microbiol.">
        <title>Sporulation capability and amylosome conservation among diverse human colonic and rumen isolates of the keystone starch-degrader Ruminococcus bromii.</title>
        <authorList>
            <person name="Mukhopadhya I."/>
            <person name="Morais S."/>
            <person name="Laverde-Gomez J."/>
            <person name="Sheridan P.O."/>
            <person name="Walker A.W."/>
            <person name="Kelly W."/>
            <person name="Klieve A.V."/>
            <person name="Ouwerkerk D."/>
            <person name="Duncan S.H."/>
            <person name="Louis P."/>
            <person name="Koropatkin N."/>
            <person name="Cockburn D."/>
            <person name="Kibler R."/>
            <person name="Cooper P.J."/>
            <person name="Sandoval C."/>
            <person name="Crost E."/>
            <person name="Juge N."/>
            <person name="Bayer E.A."/>
            <person name="Flint H.J."/>
        </authorList>
    </citation>
    <scope>NUCLEOTIDE SEQUENCE [LARGE SCALE GENOMIC DNA]</scope>
    <source>
        <strain evidence="4">ATCC 27255</strain>
    </source>
</reference>
<dbReference type="SUPFAM" id="SSF52218">
    <property type="entry name" value="Flavoproteins"/>
    <property type="match status" value="1"/>
</dbReference>
<keyword evidence="5" id="KW-1185">Reference proteome</keyword>
<protein>
    <submittedName>
        <fullName evidence="4">Azoreductase</fullName>
    </submittedName>
</protein>
<keyword evidence="1" id="KW-0285">Flavoprotein</keyword>
<name>A0A2N0UL19_9FIRM</name>
<evidence type="ECO:0000313" key="4">
    <source>
        <dbReference type="EMBL" id="PKD27683.1"/>
    </source>
</evidence>
<proteinExistence type="predicted"/>
<accession>A0A2N0UL19</accession>
<organism evidence="4 5">
    <name type="scientific">Ruminococcus bromii</name>
    <dbReference type="NCBI Taxonomy" id="40518"/>
    <lineage>
        <taxon>Bacteria</taxon>
        <taxon>Bacillati</taxon>
        <taxon>Bacillota</taxon>
        <taxon>Clostridia</taxon>
        <taxon>Eubacteriales</taxon>
        <taxon>Oscillospiraceae</taxon>
        <taxon>Ruminococcus</taxon>
    </lineage>
</organism>